<reference evidence="1" key="2">
    <citation type="submission" date="2009-09" db="EMBL/GenBank/DDBJ databases">
        <title>Complete sequence of chromosome of Candidatus Accumulibacter phosphatis clade IIA str. UW-1.</title>
        <authorList>
            <consortium name="US DOE Joint Genome Institute"/>
            <person name="Martin H.G."/>
            <person name="Ivanova N."/>
            <person name="Kunin V."/>
            <person name="Warnecke F."/>
            <person name="Barry K."/>
            <person name="He S."/>
            <person name="Salamov A."/>
            <person name="Szeto E."/>
            <person name="Dalin E."/>
            <person name="Pangilinan J.L."/>
            <person name="Lapidus A."/>
            <person name="Lowry S."/>
            <person name="Kyrpides N.C."/>
            <person name="McMahon K.D."/>
            <person name="Hugenholtz P."/>
        </authorList>
    </citation>
    <scope>NUCLEOTIDE SEQUENCE [LARGE SCALE GENOMIC DNA]</scope>
    <source>
        <strain evidence="1">UW-1</strain>
    </source>
</reference>
<accession>C7RPG6</accession>
<dbReference type="OrthoDB" id="8854508at2"/>
<reference evidence="1" key="1">
    <citation type="submission" date="2009-08" db="EMBL/GenBank/DDBJ databases">
        <authorList>
            <consortium name="US DOE Joint Genome Institute"/>
            <person name="Lucas S."/>
            <person name="Copeland A."/>
            <person name="Lapidus A."/>
            <person name="Glavina del Rio T."/>
            <person name="Dalin E."/>
            <person name="Tice H."/>
            <person name="Bruce D."/>
            <person name="Barry K."/>
            <person name="Pitluck S."/>
            <person name="Lowry S."/>
            <person name="Larimer F."/>
            <person name="Land M."/>
            <person name="Hauser L."/>
            <person name="Kyrpides N."/>
            <person name="Ivanova N."/>
            <person name="McMahon K.D."/>
            <person name="Hugenholtz P."/>
        </authorList>
    </citation>
    <scope>NUCLEOTIDE SEQUENCE</scope>
    <source>
        <strain evidence="1">UW-1</strain>
    </source>
</reference>
<dbReference type="eggNOG" id="ENOG50336ZR">
    <property type="taxonomic scope" value="Bacteria"/>
</dbReference>
<dbReference type="HOGENOM" id="CLU_961881_0_0_4"/>
<gene>
    <name evidence="1" type="ordered locus">CAP2UW1_4222</name>
</gene>
<proteinExistence type="predicted"/>
<dbReference type="EMBL" id="CP001715">
    <property type="protein sequence ID" value="ACV37463.1"/>
    <property type="molecule type" value="Genomic_DNA"/>
</dbReference>
<sequence>MSPQQLDIFLDSRETTLANDVITTLCAHDCDSTAQSISRLRAEAPAQRDLAAFESLHAFLTLFLQSLREAGSSGLPPEVIATLRELLETRVTLLATVLGHAAGGFLRRFWLLLARAADHPFDPDRPELHAAALFLRAQAYDELDAAANSIVGHSTQRAVLRWRAIGRYRLVGLKGARLPIFLLAWHAADAFPDLLKTLGDSLLDQDWQAFEADVEELDASWFPAWYLVAHPESASDVAAQLAQDNAAARVEIPARQACLLLPRILDLEKHGHSRVLVDLRARLRNTDARFFAAYMRSRSVRHR</sequence>
<name>C7RPG6_ACCRE</name>
<evidence type="ECO:0000313" key="1">
    <source>
        <dbReference type="EMBL" id="ACV37463.1"/>
    </source>
</evidence>
<organism evidence="1">
    <name type="scientific">Accumulibacter regalis</name>
    <dbReference type="NCBI Taxonomy" id="522306"/>
    <lineage>
        <taxon>Bacteria</taxon>
        <taxon>Pseudomonadati</taxon>
        <taxon>Pseudomonadota</taxon>
        <taxon>Betaproteobacteria</taxon>
        <taxon>Candidatus Accumulibacter</taxon>
    </lineage>
</organism>
<dbReference type="AlphaFoldDB" id="C7RPG6"/>
<protein>
    <submittedName>
        <fullName evidence="1">Uncharacterized protein</fullName>
    </submittedName>
</protein>
<dbReference type="KEGG" id="app:CAP2UW1_4222"/>
<dbReference type="STRING" id="522306.CAP2UW1_4222"/>